<evidence type="ECO:0000313" key="2">
    <source>
        <dbReference type="EMBL" id="OXM41318.1"/>
    </source>
</evidence>
<sequence length="172" mass="17781">MRNRVSTGRRRALSLAAAVVVATGVMTGTARATPIGPVDLGTLPGDDESTVLAVNEAGVMVGLSQAGTNPRRDHPVRWDANGQITALPTPGGTEGQVRDINGNGVSAGYVLTAGTAVPARWDAAGQATLLQLPAGYHNALAWAISDTNVVVGSWSTPDNQYHGFRWNPDGTV</sequence>
<protein>
    <submittedName>
        <fullName evidence="2">HAF repeat-containing protein</fullName>
    </submittedName>
</protein>
<name>A0A229R3V2_AMYAL</name>
<reference evidence="2 3" key="1">
    <citation type="submission" date="2017-07" db="EMBL/GenBank/DDBJ databases">
        <title>Amycolatopsis alba DSM 44262 Genome sequencing and assembly.</title>
        <authorList>
            <person name="Kaur N."/>
            <person name="Mayilraj S."/>
        </authorList>
    </citation>
    <scope>NUCLEOTIDE SEQUENCE [LARGE SCALE GENOMIC DNA]</scope>
    <source>
        <strain evidence="2 3">DSM 44262</strain>
    </source>
</reference>
<proteinExistence type="predicted"/>
<dbReference type="AlphaFoldDB" id="A0A229R3V2"/>
<dbReference type="PROSITE" id="PS51318">
    <property type="entry name" value="TAT"/>
    <property type="match status" value="1"/>
</dbReference>
<evidence type="ECO:0000256" key="1">
    <source>
        <dbReference type="SAM" id="SignalP"/>
    </source>
</evidence>
<organism evidence="2 3">
    <name type="scientific">Amycolatopsis alba DSM 44262</name>
    <dbReference type="NCBI Taxonomy" id="1125972"/>
    <lineage>
        <taxon>Bacteria</taxon>
        <taxon>Bacillati</taxon>
        <taxon>Actinomycetota</taxon>
        <taxon>Actinomycetes</taxon>
        <taxon>Pseudonocardiales</taxon>
        <taxon>Pseudonocardiaceae</taxon>
        <taxon>Amycolatopsis</taxon>
    </lineage>
</organism>
<keyword evidence="3" id="KW-1185">Reference proteome</keyword>
<gene>
    <name evidence="2" type="ORF">CFP75_43410</name>
</gene>
<evidence type="ECO:0000313" key="3">
    <source>
        <dbReference type="Proteomes" id="UP000215563"/>
    </source>
</evidence>
<feature type="signal peptide" evidence="1">
    <location>
        <begin position="1"/>
        <end position="32"/>
    </location>
</feature>
<dbReference type="InterPro" id="IPR006311">
    <property type="entry name" value="TAT_signal"/>
</dbReference>
<comment type="caution">
    <text evidence="2">The sequence shown here is derived from an EMBL/GenBank/DDBJ whole genome shotgun (WGS) entry which is preliminary data.</text>
</comment>
<feature type="non-terminal residue" evidence="2">
    <location>
        <position position="172"/>
    </location>
</feature>
<dbReference type="EMBL" id="NMQU01000225">
    <property type="protein sequence ID" value="OXM41318.1"/>
    <property type="molecule type" value="Genomic_DNA"/>
</dbReference>
<accession>A0A229R3V2</accession>
<dbReference type="Proteomes" id="UP000215563">
    <property type="component" value="Unassembled WGS sequence"/>
</dbReference>
<keyword evidence="1" id="KW-0732">Signal</keyword>
<feature type="chain" id="PRO_5013234694" evidence="1">
    <location>
        <begin position="33"/>
        <end position="172"/>
    </location>
</feature>